<dbReference type="Gene3D" id="3.20.10.10">
    <property type="entry name" value="D-amino Acid Aminotransferase, subunit A, domain 2"/>
    <property type="match status" value="1"/>
</dbReference>
<dbReference type="SUPFAM" id="SSF56752">
    <property type="entry name" value="D-aminoacid aminotransferase-like PLP-dependent enzymes"/>
    <property type="match status" value="1"/>
</dbReference>
<gene>
    <name evidence="1" type="ORF">BSYN_12340</name>
</gene>
<proteinExistence type="predicted"/>
<protein>
    <submittedName>
        <fullName evidence="1">4-amino-4-deoxychorismate lyase</fullName>
    </submittedName>
</protein>
<accession>A0ABN6Z366</accession>
<dbReference type="RefSeq" id="WP_353334174.1">
    <property type="nucleotide sequence ID" value="NZ_AP028055.1"/>
</dbReference>
<evidence type="ECO:0000313" key="1">
    <source>
        <dbReference type="EMBL" id="BEG98969.1"/>
    </source>
</evidence>
<name>A0ABN6Z366_9BACE</name>
<keyword evidence="1" id="KW-0456">Lyase</keyword>
<sequence length="202" mass="22826">MRGYLQFLETVKVVDGAFIHPELHLERMRQTVKEFFGTSVQETLFQELVVPEAMSQGNVKCRILYGASVEEVEFQPYTPKRIGSLKLVDGTGIDYSHKYANRSCLTRLLQEKGECDDVLIVRSGLITDTSYSNVVLSDEKGYYTPNSYLLNGTCRQRLLAEGKVVPMEITVNNLASFEKLYLINAMLGIEDEITIPVANIQF</sequence>
<dbReference type="Pfam" id="PF01063">
    <property type="entry name" value="Aminotran_4"/>
    <property type="match status" value="1"/>
</dbReference>
<reference evidence="1 2" key="1">
    <citation type="submission" date="2023-04" db="EMBL/GenBank/DDBJ databases">
        <title>Draft genome sequence of acteroides sedimenti strain YN3PY1.</title>
        <authorList>
            <person name="Yoshida N."/>
        </authorList>
    </citation>
    <scope>NUCLEOTIDE SEQUENCE [LARGE SCALE GENOMIC DNA]</scope>
    <source>
        <strain evidence="1 2">YN3PY1</strain>
    </source>
</reference>
<dbReference type="InterPro" id="IPR001544">
    <property type="entry name" value="Aminotrans_IV"/>
</dbReference>
<dbReference type="InterPro" id="IPR043132">
    <property type="entry name" value="BCAT-like_C"/>
</dbReference>
<dbReference type="Proteomes" id="UP001496674">
    <property type="component" value="Chromosome"/>
</dbReference>
<dbReference type="GO" id="GO:0016829">
    <property type="term" value="F:lyase activity"/>
    <property type="evidence" value="ECO:0007669"/>
    <property type="project" value="UniProtKB-KW"/>
</dbReference>
<dbReference type="InterPro" id="IPR036038">
    <property type="entry name" value="Aminotransferase-like"/>
</dbReference>
<dbReference type="Gene3D" id="3.30.470.10">
    <property type="match status" value="1"/>
</dbReference>
<dbReference type="EMBL" id="AP028055">
    <property type="protein sequence ID" value="BEG98969.1"/>
    <property type="molecule type" value="Genomic_DNA"/>
</dbReference>
<dbReference type="InterPro" id="IPR043131">
    <property type="entry name" value="BCAT-like_N"/>
</dbReference>
<organism evidence="1 2">
    <name type="scientific">Bacteroides sedimenti</name>
    <dbReference type="NCBI Taxonomy" id="2136147"/>
    <lineage>
        <taxon>Bacteria</taxon>
        <taxon>Pseudomonadati</taxon>
        <taxon>Bacteroidota</taxon>
        <taxon>Bacteroidia</taxon>
        <taxon>Bacteroidales</taxon>
        <taxon>Bacteroidaceae</taxon>
        <taxon>Bacteroides</taxon>
    </lineage>
</organism>
<evidence type="ECO:0000313" key="2">
    <source>
        <dbReference type="Proteomes" id="UP001496674"/>
    </source>
</evidence>
<keyword evidence="2" id="KW-1185">Reference proteome</keyword>